<name>A0A3N0Y552_ANAGA</name>
<organism evidence="2 3">
    <name type="scientific">Anabarilius grahami</name>
    <name type="common">Kanglang fish</name>
    <name type="synonym">Barilius grahami</name>
    <dbReference type="NCBI Taxonomy" id="495550"/>
    <lineage>
        <taxon>Eukaryota</taxon>
        <taxon>Metazoa</taxon>
        <taxon>Chordata</taxon>
        <taxon>Craniata</taxon>
        <taxon>Vertebrata</taxon>
        <taxon>Euteleostomi</taxon>
        <taxon>Actinopterygii</taxon>
        <taxon>Neopterygii</taxon>
        <taxon>Teleostei</taxon>
        <taxon>Ostariophysi</taxon>
        <taxon>Cypriniformes</taxon>
        <taxon>Xenocyprididae</taxon>
        <taxon>Xenocypridinae</taxon>
        <taxon>Xenocypridinae incertae sedis</taxon>
        <taxon>Anabarilius</taxon>
    </lineage>
</organism>
<dbReference type="OrthoDB" id="1100386at2759"/>
<keyword evidence="1 2" id="KW-0430">Lectin</keyword>
<dbReference type="InterPro" id="IPR043159">
    <property type="entry name" value="Lectin_gal-bd_sf"/>
</dbReference>
<dbReference type="Gene3D" id="2.60.120.740">
    <property type="match status" value="1"/>
</dbReference>
<evidence type="ECO:0000256" key="1">
    <source>
        <dbReference type="ARBA" id="ARBA00022734"/>
    </source>
</evidence>
<dbReference type="PANTHER" id="PTHR46780">
    <property type="entry name" value="PROTEIN EVA-1"/>
    <property type="match status" value="1"/>
</dbReference>
<gene>
    <name evidence="2" type="ORF">DPX16_2916</name>
</gene>
<keyword evidence="3" id="KW-1185">Reference proteome</keyword>
<comment type="caution">
    <text evidence="2">The sequence shown here is derived from an EMBL/GenBank/DDBJ whole genome shotgun (WGS) entry which is preliminary data.</text>
</comment>
<proteinExistence type="predicted"/>
<accession>A0A3N0Y552</accession>
<evidence type="ECO:0000313" key="3">
    <source>
        <dbReference type="Proteomes" id="UP000281406"/>
    </source>
</evidence>
<reference evidence="2 3" key="1">
    <citation type="submission" date="2018-10" db="EMBL/GenBank/DDBJ databases">
        <title>Genome assembly for a Yunnan-Guizhou Plateau 3E fish, Anabarilius grahami (Regan), and its evolutionary and genetic applications.</title>
        <authorList>
            <person name="Jiang W."/>
        </authorList>
    </citation>
    <scope>NUCLEOTIDE SEQUENCE [LARGE SCALE GENOMIC DNA]</scope>
    <source>
        <strain evidence="2">AG-KIZ</strain>
        <tissue evidence="2">Muscle</tissue>
    </source>
</reference>
<dbReference type="Proteomes" id="UP000281406">
    <property type="component" value="Unassembled WGS sequence"/>
</dbReference>
<dbReference type="EMBL" id="RJVU01051812">
    <property type="protein sequence ID" value="ROL41289.1"/>
    <property type="molecule type" value="Genomic_DNA"/>
</dbReference>
<evidence type="ECO:0000313" key="2">
    <source>
        <dbReference type="EMBL" id="ROL41289.1"/>
    </source>
</evidence>
<dbReference type="AlphaFoldDB" id="A0A3N0Y552"/>
<dbReference type="GO" id="GO:0030246">
    <property type="term" value="F:carbohydrate binding"/>
    <property type="evidence" value="ECO:0007669"/>
    <property type="project" value="UniProtKB-KW"/>
</dbReference>
<sequence length="92" mass="9950">MLPCSSSKVFQSFPLVHTFNMLTLKLSGILCIDAHAICEGRSGTLRCNSGTIRISRATYGRSDRTTCAFGKPTSQITNTNCRAPVTHIVSSL</sequence>
<protein>
    <submittedName>
        <fullName evidence="2">L-rhamnose-binding lectin CSL3</fullName>
    </submittedName>
</protein>